<protein>
    <submittedName>
        <fullName evidence="1">Uncharacterized protein</fullName>
    </submittedName>
</protein>
<accession>A0A1V6QW61</accession>
<dbReference type="AlphaFoldDB" id="A0A1V6QW61"/>
<dbReference type="EMBL" id="MDYO01000032">
    <property type="protein sequence ID" value="OQD93444.1"/>
    <property type="molecule type" value="Genomic_DNA"/>
</dbReference>
<evidence type="ECO:0000313" key="1">
    <source>
        <dbReference type="EMBL" id="OQD93444.1"/>
    </source>
</evidence>
<proteinExistence type="predicted"/>
<reference evidence="2" key="1">
    <citation type="journal article" date="2017" name="Nat. Microbiol.">
        <title>Global analysis of biosynthetic gene clusters reveals vast potential of secondary metabolite production in Penicillium species.</title>
        <authorList>
            <person name="Nielsen J.C."/>
            <person name="Grijseels S."/>
            <person name="Prigent S."/>
            <person name="Ji B."/>
            <person name="Dainat J."/>
            <person name="Nielsen K.F."/>
            <person name="Frisvad J.C."/>
            <person name="Workman M."/>
            <person name="Nielsen J."/>
        </authorList>
    </citation>
    <scope>NUCLEOTIDE SEQUENCE [LARGE SCALE GENOMIC DNA]</scope>
    <source>
        <strain evidence="2">IBT 29525</strain>
    </source>
</reference>
<comment type="caution">
    <text evidence="1">The sequence shown here is derived from an EMBL/GenBank/DDBJ whole genome shotgun (WGS) entry which is preliminary data.</text>
</comment>
<organism evidence="1 2">
    <name type="scientific">Penicillium solitum</name>
    <dbReference type="NCBI Taxonomy" id="60172"/>
    <lineage>
        <taxon>Eukaryota</taxon>
        <taxon>Fungi</taxon>
        <taxon>Dikarya</taxon>
        <taxon>Ascomycota</taxon>
        <taxon>Pezizomycotina</taxon>
        <taxon>Eurotiomycetes</taxon>
        <taxon>Eurotiomycetidae</taxon>
        <taxon>Eurotiales</taxon>
        <taxon>Aspergillaceae</taxon>
        <taxon>Penicillium</taxon>
    </lineage>
</organism>
<name>A0A1V6QW61_9EURO</name>
<evidence type="ECO:0000313" key="2">
    <source>
        <dbReference type="Proteomes" id="UP000191612"/>
    </source>
</evidence>
<sequence length="145" mass="16430">MSLTFDLIVFQFHRLPTVRLFTALSCALGYRPSSETYIRWTLQNLLWLAHDITTLSHPPQSVLPPQASAHGRQMPGPERGPLVTSLKIWTVHYINLIEEDCIFAGGRRSYIQATSLRKLAKSGKRVESKFIFGRNALHKSTVVNL</sequence>
<gene>
    <name evidence="1" type="ORF">PENSOL_c032G05849</name>
</gene>
<dbReference type="Proteomes" id="UP000191612">
    <property type="component" value="Unassembled WGS sequence"/>
</dbReference>
<keyword evidence="2" id="KW-1185">Reference proteome</keyword>